<feature type="region of interest" description="Disordered" evidence="2">
    <location>
        <begin position="542"/>
        <end position="573"/>
    </location>
</feature>
<accession>A0A7J6WX03</accession>
<keyword evidence="3" id="KW-0648">Protein biosynthesis</keyword>
<evidence type="ECO:0000313" key="4">
    <source>
        <dbReference type="Proteomes" id="UP000554482"/>
    </source>
</evidence>
<feature type="region of interest" description="Disordered" evidence="2">
    <location>
        <begin position="787"/>
        <end position="810"/>
    </location>
</feature>
<keyword evidence="3" id="KW-0251">Elongation factor</keyword>
<feature type="compositionally biased region" description="Polar residues" evidence="2">
    <location>
        <begin position="560"/>
        <end position="569"/>
    </location>
</feature>
<dbReference type="OrthoDB" id="1595674at2759"/>
<dbReference type="Gene3D" id="1.20.930.10">
    <property type="entry name" value="Conserved domain common to transcription factors TFIIS, elongin A, CRSP70"/>
    <property type="match status" value="1"/>
</dbReference>
<feature type="coiled-coil region" evidence="1">
    <location>
        <begin position="53"/>
        <end position="80"/>
    </location>
</feature>
<dbReference type="PANTHER" id="PTHR47292">
    <property type="entry name" value="TRANSCRIPTION ELONGATION FACTOR (TFIIS) FAMILY PROTEIN-RELATED"/>
    <property type="match status" value="1"/>
</dbReference>
<dbReference type="GO" id="GO:0003746">
    <property type="term" value="F:translation elongation factor activity"/>
    <property type="evidence" value="ECO:0007669"/>
    <property type="project" value="UniProtKB-KW"/>
</dbReference>
<sequence length="1029" mass="111534">MINKIMLCDAENITYAWSWVIFKLVATAGVCEGSMGLEDFFTLTELKGGLLTIDRVDELVSRMQKEKESAVKNVDEAVRQWSTVSNTLAATKNMDILMHFIESGGLYFLDQWLQESQQYSSESSVEESMCELLGALENFPIDNETPVFSGIMITLKNLIGHKSLIIQERVKSLLDLLKQGTLNKLDCQNVEKDDGCHQDIKPLNATVTVASSSLEHSAAISTAGVDDDEDRRVIVLCENELQHPRSLVCSQSESIAVAEAPLSTEQIFSHTTVSKGDENVAFQSDAQGFSIMATPSQPSLHTVEESSVHPAARTSSAGTCHSPVTVESNGKVRREEVMELKDFSSESVETKSAEVEKEISHVSSSCGSDRVTLTDTNAQQSVMEPAVINYVDDKERELCVRKTLPTGVDSNTSTVVSNPSDVPVGFGPTKRSRSKMNLQTTDQNDGIYSNVSQDLFITGCRSRKEEDLETRFHGVAKDVKVAKGSEDSATTGDLSKLVTDMKSSDEIRKSRLDIELDFAEDDPLEVARLVAKEAERQVVDYREPLYSSSSKQNSGGRSVQPGSPDSVNGEQDHPMAELQNEMPAEENYNGGVISPKGEDHVINTKNMDEADLSQVTKAAQEPAYVKRAHGFDLNVGSYSQEMDQPRTLVSSITAATTPKSAVELHGAPTGCSESVAASAICPVSNLRVPNAENAFSVEGSSSLKHRHDFLDIDLNVAEGGYDGATDPFLAKIPLSSGLPSGESSVEVSSKRAKRLKLDLNQTVDNGDRSPSPVSSSSLKKHVMRNLDLNDNPSLHDSQIHLSDHGASSSQIRNDSAKLQVDGPCISILGTRVPISRGEIIPQTRSFLPNGPVPASSICASYAQSGGGMGPQFAVPYVAPSPVFGYNSLRVEPYMSLSSGIYGSAHMPYTVDPRETPMGQQIMGSSIALPPSHSRSPFPISMTTAPSGLNWIGPSQATVDLSSSLFTGEVENREGTSRQLFVPGQVNIMEEQIGSASHPMSSGMGVRRREPDNGYDPSYYGLYKMHPPWR</sequence>
<dbReference type="PANTHER" id="PTHR47292:SF1">
    <property type="entry name" value="TRANSCRIPTION ELONGATION FACTOR (TFIIS) FAMILY PROTEIN"/>
    <property type="match status" value="1"/>
</dbReference>
<feature type="compositionally biased region" description="Low complexity" evidence="2">
    <location>
        <begin position="547"/>
        <end position="558"/>
    </location>
</feature>
<reference evidence="3 4" key="1">
    <citation type="submission" date="2020-06" db="EMBL/GenBank/DDBJ databases">
        <title>Transcriptomic and genomic resources for Thalictrum thalictroides and T. hernandezii: Facilitating candidate gene discovery in an emerging model plant lineage.</title>
        <authorList>
            <person name="Arias T."/>
            <person name="Riano-Pachon D.M."/>
            <person name="Di Stilio V.S."/>
        </authorList>
    </citation>
    <scope>NUCLEOTIDE SEQUENCE [LARGE SCALE GENOMIC DNA]</scope>
    <source>
        <strain evidence="4">cv. WT478/WT964</strain>
        <tissue evidence="3">Leaves</tissue>
    </source>
</reference>
<evidence type="ECO:0000313" key="3">
    <source>
        <dbReference type="EMBL" id="KAF5201188.1"/>
    </source>
</evidence>
<dbReference type="InterPro" id="IPR035441">
    <property type="entry name" value="TFIIS/LEDGF_dom_sf"/>
</dbReference>
<comment type="caution">
    <text evidence="3">The sequence shown here is derived from an EMBL/GenBank/DDBJ whole genome shotgun (WGS) entry which is preliminary data.</text>
</comment>
<feature type="region of interest" description="Disordered" evidence="2">
    <location>
        <begin position="410"/>
        <end position="434"/>
    </location>
</feature>
<evidence type="ECO:0000256" key="2">
    <source>
        <dbReference type="SAM" id="MobiDB-lite"/>
    </source>
</evidence>
<dbReference type="EMBL" id="JABWDY010009757">
    <property type="protein sequence ID" value="KAF5201188.1"/>
    <property type="molecule type" value="Genomic_DNA"/>
</dbReference>
<feature type="compositionally biased region" description="Polar residues" evidence="2">
    <location>
        <begin position="410"/>
        <end position="420"/>
    </location>
</feature>
<name>A0A7J6WX03_THATH</name>
<proteinExistence type="predicted"/>
<gene>
    <name evidence="3" type="ORF">FRX31_009228</name>
</gene>
<protein>
    <submittedName>
        <fullName evidence="3">Transcription elongation factor (TFIIS) family protein</fullName>
    </submittedName>
</protein>
<dbReference type="AlphaFoldDB" id="A0A7J6WX03"/>
<evidence type="ECO:0000256" key="1">
    <source>
        <dbReference type="SAM" id="Coils"/>
    </source>
</evidence>
<organism evidence="3 4">
    <name type="scientific">Thalictrum thalictroides</name>
    <name type="common">Rue-anemone</name>
    <name type="synonym">Anemone thalictroides</name>
    <dbReference type="NCBI Taxonomy" id="46969"/>
    <lineage>
        <taxon>Eukaryota</taxon>
        <taxon>Viridiplantae</taxon>
        <taxon>Streptophyta</taxon>
        <taxon>Embryophyta</taxon>
        <taxon>Tracheophyta</taxon>
        <taxon>Spermatophyta</taxon>
        <taxon>Magnoliopsida</taxon>
        <taxon>Ranunculales</taxon>
        <taxon>Ranunculaceae</taxon>
        <taxon>Thalictroideae</taxon>
        <taxon>Thalictrum</taxon>
    </lineage>
</organism>
<dbReference type="Proteomes" id="UP000554482">
    <property type="component" value="Unassembled WGS sequence"/>
</dbReference>
<keyword evidence="1" id="KW-0175">Coiled coil</keyword>
<keyword evidence="4" id="KW-1185">Reference proteome</keyword>